<name>Q2SK28_HAHCH</name>
<comment type="subcellular location">
    <subcellularLocation>
        <location evidence="1">Cell outer membrane</location>
        <topology evidence="1">Multi-pass membrane protein</topology>
    </subcellularLocation>
</comment>
<sequence length="540" mass="59215">MSLNINKNTKLLATAGLCAACWSGVATAQLATNLMVDPYALSLGNAVTAAPPGVASIHYNPAGLTKLKGRQLAVTLMGVHANIQSDFYAPEGYNVFGIDGVENDPIFDGDTVARSRTNTIALYVPGFGLQRLPKGPPALAPSVGFSLNPPGSKFTFANLTYGPEILGYYRKKDDPARYLGKALSLQRFTYLSPSFGYEINDEWSVGFGVSMSSQSLALDTYTRAPNLMIGVLEVLQDAFNCETGEEPLAPFLGLCGGNVGPWDDIGGMSIQVQETLSPKYHLGVLWEPTDWFAWGASYQSESDMKLKGTYELAYTDDWSGFWRSFNGSIVGAVTAGIFSLPSGTPREAGQLSIDLTHPQHFQTGVSVKLNHQFTVNVDVGWTDYSSWDSFLLKFDRNLEFLGAARLLSPNATANTMRLPLEYQDVWNLGVGVEHHLSSRLDLRFGVEMRNSPIPHNRRDILAPLNDTVLYSVGMGYKWDRDTTVDFNLSYMRSWQYIPAGSSLNLNDDGIQNIVYNPYAGVNVETNLKLIMAGMTFRTAF</sequence>
<evidence type="ECO:0000256" key="8">
    <source>
        <dbReference type="SAM" id="SignalP"/>
    </source>
</evidence>
<dbReference type="SUPFAM" id="SSF56935">
    <property type="entry name" value="Porins"/>
    <property type="match status" value="1"/>
</dbReference>
<reference evidence="9 10" key="1">
    <citation type="journal article" date="2005" name="Nucleic Acids Res.">
        <title>Genomic blueprint of Hahella chejuensis, a marine microbe producing an algicidal agent.</title>
        <authorList>
            <person name="Jeong H."/>
            <person name="Yim J.H."/>
            <person name="Lee C."/>
            <person name="Choi S.-H."/>
            <person name="Park Y.K."/>
            <person name="Yoon S.H."/>
            <person name="Hur C.-G."/>
            <person name="Kang H.-Y."/>
            <person name="Kim D."/>
            <person name="Lee H.H."/>
            <person name="Park K.H."/>
            <person name="Park S.-H."/>
            <person name="Park H.-S."/>
            <person name="Lee H.K."/>
            <person name="Oh T.K."/>
            <person name="Kim J.F."/>
        </authorList>
    </citation>
    <scope>NUCLEOTIDE SEQUENCE [LARGE SCALE GENOMIC DNA]</scope>
    <source>
        <strain evidence="9 10">KCTC 2396</strain>
    </source>
</reference>
<feature type="signal peptide" evidence="8">
    <location>
        <begin position="1"/>
        <end position="28"/>
    </location>
</feature>
<evidence type="ECO:0000256" key="5">
    <source>
        <dbReference type="ARBA" id="ARBA00022729"/>
    </source>
</evidence>
<dbReference type="KEGG" id="hch:HCH_02167"/>
<proteinExistence type="inferred from homology"/>
<dbReference type="GO" id="GO:0015483">
    <property type="term" value="F:long-chain fatty acid transporting porin activity"/>
    <property type="evidence" value="ECO:0007669"/>
    <property type="project" value="TreeGrafter"/>
</dbReference>
<dbReference type="Proteomes" id="UP000000238">
    <property type="component" value="Chromosome"/>
</dbReference>
<feature type="chain" id="PRO_5004215572" evidence="8">
    <location>
        <begin position="29"/>
        <end position="540"/>
    </location>
</feature>
<keyword evidence="5 8" id="KW-0732">Signal</keyword>
<gene>
    <name evidence="9" type="ordered locus">HCH_02167</name>
</gene>
<dbReference type="AlphaFoldDB" id="Q2SK28"/>
<evidence type="ECO:0000313" key="9">
    <source>
        <dbReference type="EMBL" id="ABC28996.1"/>
    </source>
</evidence>
<keyword evidence="3" id="KW-1134">Transmembrane beta strand</keyword>
<dbReference type="HOGENOM" id="CLU_504103_0_0_6"/>
<dbReference type="RefSeq" id="WP_011396066.1">
    <property type="nucleotide sequence ID" value="NC_007645.1"/>
</dbReference>
<accession>Q2SK28</accession>
<dbReference type="GO" id="GO:0009279">
    <property type="term" value="C:cell outer membrane"/>
    <property type="evidence" value="ECO:0007669"/>
    <property type="project" value="UniProtKB-SubCell"/>
</dbReference>
<evidence type="ECO:0000313" key="10">
    <source>
        <dbReference type="Proteomes" id="UP000000238"/>
    </source>
</evidence>
<evidence type="ECO:0000256" key="2">
    <source>
        <dbReference type="ARBA" id="ARBA00008163"/>
    </source>
</evidence>
<protein>
    <submittedName>
        <fullName evidence="9">Long-chain fatty acid transport protein</fullName>
    </submittedName>
</protein>
<evidence type="ECO:0000256" key="4">
    <source>
        <dbReference type="ARBA" id="ARBA00022692"/>
    </source>
</evidence>
<evidence type="ECO:0000256" key="6">
    <source>
        <dbReference type="ARBA" id="ARBA00023136"/>
    </source>
</evidence>
<evidence type="ECO:0000256" key="1">
    <source>
        <dbReference type="ARBA" id="ARBA00004571"/>
    </source>
</evidence>
<organism evidence="9 10">
    <name type="scientific">Hahella chejuensis (strain KCTC 2396)</name>
    <dbReference type="NCBI Taxonomy" id="349521"/>
    <lineage>
        <taxon>Bacteria</taxon>
        <taxon>Pseudomonadati</taxon>
        <taxon>Pseudomonadota</taxon>
        <taxon>Gammaproteobacteria</taxon>
        <taxon>Oceanospirillales</taxon>
        <taxon>Hahellaceae</taxon>
        <taxon>Hahella</taxon>
    </lineage>
</organism>
<dbReference type="eggNOG" id="COG2067">
    <property type="taxonomic scope" value="Bacteria"/>
</dbReference>
<keyword evidence="7" id="KW-0998">Cell outer membrane</keyword>
<dbReference type="PANTHER" id="PTHR35093">
    <property type="entry name" value="OUTER MEMBRANE PROTEIN NMB0088-RELATED"/>
    <property type="match status" value="1"/>
</dbReference>
<dbReference type="Gene3D" id="2.40.160.60">
    <property type="entry name" value="Outer membrane protein transport protein (OMPP1/FadL/TodX)"/>
    <property type="match status" value="1"/>
</dbReference>
<dbReference type="OrthoDB" id="19849at2"/>
<evidence type="ECO:0000256" key="3">
    <source>
        <dbReference type="ARBA" id="ARBA00022452"/>
    </source>
</evidence>
<keyword evidence="4" id="KW-0812">Transmembrane</keyword>
<evidence type="ECO:0000256" key="7">
    <source>
        <dbReference type="ARBA" id="ARBA00023237"/>
    </source>
</evidence>
<dbReference type="Pfam" id="PF03349">
    <property type="entry name" value="Toluene_X"/>
    <property type="match status" value="1"/>
</dbReference>
<dbReference type="EMBL" id="CP000155">
    <property type="protein sequence ID" value="ABC28996.1"/>
    <property type="molecule type" value="Genomic_DNA"/>
</dbReference>
<dbReference type="InterPro" id="IPR005017">
    <property type="entry name" value="OMPP1/FadL/TodX"/>
</dbReference>
<keyword evidence="10" id="KW-1185">Reference proteome</keyword>
<dbReference type="STRING" id="349521.HCH_02167"/>
<keyword evidence="6" id="KW-0472">Membrane</keyword>
<dbReference type="PANTHER" id="PTHR35093:SF8">
    <property type="entry name" value="OUTER MEMBRANE PROTEIN NMB0088-RELATED"/>
    <property type="match status" value="1"/>
</dbReference>
<comment type="similarity">
    <text evidence="2">Belongs to the OmpP1/FadL family.</text>
</comment>